<dbReference type="STRING" id="121821.GCA_001870675_02301"/>
<protein>
    <submittedName>
        <fullName evidence="1">Uncharacterized protein</fullName>
    </submittedName>
</protein>
<evidence type="ECO:0000313" key="1">
    <source>
        <dbReference type="EMBL" id="PZX48080.1"/>
    </source>
</evidence>
<evidence type="ECO:0000313" key="2">
    <source>
        <dbReference type="Proteomes" id="UP000249364"/>
    </source>
</evidence>
<comment type="caution">
    <text evidence="1">The sequence shown here is derived from an EMBL/GenBank/DDBJ whole genome shotgun (WGS) entry which is preliminary data.</text>
</comment>
<proteinExistence type="predicted"/>
<dbReference type="EMBL" id="QKZQ01000001">
    <property type="protein sequence ID" value="PZX48080.1"/>
    <property type="molecule type" value="Genomic_DNA"/>
</dbReference>
<dbReference type="Proteomes" id="UP000249364">
    <property type="component" value="Unassembled WGS sequence"/>
</dbReference>
<gene>
    <name evidence="1" type="ORF">LY56_00228</name>
</gene>
<keyword evidence="2" id="KW-1185">Reference proteome</keyword>
<sequence>MRGGPAALASAQGMSEKPSFQPWGLLCEVQDSGFKPIIGIICPAIGKSMLQTERHTRQLSARDERVKMPLVQMQHDCRLPCCLRSGFLEPMGWRSFKTVARSDPNAYARHVILTV</sequence>
<reference evidence="1 2" key="1">
    <citation type="submission" date="2018-06" db="EMBL/GenBank/DDBJ databases">
        <title>Genomic Encyclopedia of Archaeal and Bacterial Type Strains, Phase II (KMG-II): from individual species to whole genera.</title>
        <authorList>
            <person name="Goeker M."/>
        </authorList>
    </citation>
    <scope>NUCLEOTIDE SEQUENCE [LARGE SCALE GENOMIC DNA]</scope>
    <source>
        <strain evidence="1 2">DSM 13087</strain>
    </source>
</reference>
<accession>A0A2W7QPY9</accession>
<organism evidence="1 2">
    <name type="scientific">Roseinatronobacter thiooxidans</name>
    <dbReference type="NCBI Taxonomy" id="121821"/>
    <lineage>
        <taxon>Bacteria</taxon>
        <taxon>Pseudomonadati</taxon>
        <taxon>Pseudomonadota</taxon>
        <taxon>Alphaproteobacteria</taxon>
        <taxon>Rhodobacterales</taxon>
        <taxon>Paracoccaceae</taxon>
        <taxon>Roseinatronobacter</taxon>
    </lineage>
</organism>
<name>A0A2W7QPY9_9RHOB</name>
<dbReference type="AlphaFoldDB" id="A0A2W7QPY9"/>